<keyword evidence="2 5" id="KW-0812">Transmembrane</keyword>
<evidence type="ECO:0000259" key="7">
    <source>
        <dbReference type="PROSITE" id="PS50922"/>
    </source>
</evidence>
<protein>
    <recommendedName>
        <fullName evidence="7">TLC domain-containing protein</fullName>
    </recommendedName>
</protein>
<evidence type="ECO:0000256" key="4">
    <source>
        <dbReference type="ARBA" id="ARBA00023136"/>
    </source>
</evidence>
<organism evidence="8">
    <name type="scientific">Opuntia streptacantha</name>
    <name type="common">Prickly pear cactus</name>
    <name type="synonym">Opuntia cardona</name>
    <dbReference type="NCBI Taxonomy" id="393608"/>
    <lineage>
        <taxon>Eukaryota</taxon>
        <taxon>Viridiplantae</taxon>
        <taxon>Streptophyta</taxon>
        <taxon>Embryophyta</taxon>
        <taxon>Tracheophyta</taxon>
        <taxon>Spermatophyta</taxon>
        <taxon>Magnoliopsida</taxon>
        <taxon>eudicotyledons</taxon>
        <taxon>Gunneridae</taxon>
        <taxon>Pentapetalae</taxon>
        <taxon>Caryophyllales</taxon>
        <taxon>Cactineae</taxon>
        <taxon>Cactaceae</taxon>
        <taxon>Opuntioideae</taxon>
        <taxon>Opuntia</taxon>
    </lineage>
</organism>
<evidence type="ECO:0000256" key="1">
    <source>
        <dbReference type="ARBA" id="ARBA00004141"/>
    </source>
</evidence>
<keyword evidence="4 5" id="KW-0472">Membrane</keyword>
<evidence type="ECO:0000256" key="3">
    <source>
        <dbReference type="ARBA" id="ARBA00022989"/>
    </source>
</evidence>
<dbReference type="PANTHER" id="PTHR31898:SF1">
    <property type="entry name" value="TLC DOMAIN-CONTAINING PROTEIN 5"/>
    <property type="match status" value="1"/>
</dbReference>
<reference evidence="8" key="2">
    <citation type="submission" date="2020-07" db="EMBL/GenBank/DDBJ databases">
        <authorList>
            <person name="Vera ALvarez R."/>
            <person name="Arias-Moreno D.M."/>
            <person name="Jimenez-Jacinto V."/>
            <person name="Jimenez-Bremont J.F."/>
            <person name="Swaminathan K."/>
            <person name="Moose S.P."/>
            <person name="Guerrero-Gonzalez M.L."/>
            <person name="Marino-Ramirez L."/>
            <person name="Landsman D."/>
            <person name="Rodriguez-Kessler M."/>
            <person name="Delgado-Sanchez P."/>
        </authorList>
    </citation>
    <scope>NUCLEOTIDE SEQUENCE</scope>
    <source>
        <tissue evidence="8">Cladode</tissue>
    </source>
</reference>
<dbReference type="GO" id="GO:0016020">
    <property type="term" value="C:membrane"/>
    <property type="evidence" value="ECO:0007669"/>
    <property type="project" value="UniProtKB-SubCell"/>
</dbReference>
<feature type="transmembrane region" description="Helical" evidence="6">
    <location>
        <begin position="223"/>
        <end position="241"/>
    </location>
</feature>
<evidence type="ECO:0000313" key="8">
    <source>
        <dbReference type="EMBL" id="MBA4639388.1"/>
    </source>
</evidence>
<sequence length="262" mass="29226">MLDFDFNSLAFPVSLPLSFSTSHVFCVLLCKSKKMEDYVVNTIIGAVIFWTTLLFMIRKMLPDRSYEFCNRLVSTTHATLGVTLAALSVQDWSSPVSPLASNSTPKQMKTLAISVGYFIYDLICSQFDKKSSVDNSVHHLVCIVGLAAGLAYQKCGSEMVAALFITEMSTPFLHFREFLKELGYRDAPLNLAADIMFALIFSVARMIGGPYLTYVTLSADNPLLIKAMASGLQLVSIFWFYKILRMVKYKLIAKPTSMKKIA</sequence>
<proteinExistence type="predicted"/>
<dbReference type="PANTHER" id="PTHR31898">
    <property type="entry name" value="TRANSMEMBRANE PROTEIN 136"/>
    <property type="match status" value="1"/>
</dbReference>
<evidence type="ECO:0000256" key="5">
    <source>
        <dbReference type="PROSITE-ProRule" id="PRU00205"/>
    </source>
</evidence>
<evidence type="ECO:0000256" key="2">
    <source>
        <dbReference type="ARBA" id="ARBA00022692"/>
    </source>
</evidence>
<dbReference type="InterPro" id="IPR042512">
    <property type="entry name" value="TLCD5"/>
</dbReference>
<dbReference type="AlphaFoldDB" id="A0A7C9DIM0"/>
<dbReference type="InterPro" id="IPR006634">
    <property type="entry name" value="TLC-dom"/>
</dbReference>
<feature type="domain" description="TLC" evidence="7">
    <location>
        <begin position="63"/>
        <end position="252"/>
    </location>
</feature>
<keyword evidence="3 6" id="KW-1133">Transmembrane helix</keyword>
<name>A0A7C9DIM0_OPUST</name>
<comment type="subcellular location">
    <subcellularLocation>
        <location evidence="1">Membrane</location>
        <topology evidence="1">Multi-pass membrane protein</topology>
    </subcellularLocation>
</comment>
<dbReference type="EMBL" id="GISG01113493">
    <property type="protein sequence ID" value="MBA4639388.1"/>
    <property type="molecule type" value="Transcribed_RNA"/>
</dbReference>
<feature type="transmembrane region" description="Helical" evidence="6">
    <location>
        <begin position="38"/>
        <end position="56"/>
    </location>
</feature>
<dbReference type="Pfam" id="PF03798">
    <property type="entry name" value="TRAM_LAG1_CLN8"/>
    <property type="match status" value="1"/>
</dbReference>
<accession>A0A7C9DIM0</accession>
<dbReference type="SMART" id="SM00724">
    <property type="entry name" value="TLC"/>
    <property type="match status" value="1"/>
</dbReference>
<evidence type="ECO:0000256" key="6">
    <source>
        <dbReference type="SAM" id="Phobius"/>
    </source>
</evidence>
<dbReference type="PROSITE" id="PS50922">
    <property type="entry name" value="TLC"/>
    <property type="match status" value="1"/>
</dbReference>
<reference evidence="8" key="1">
    <citation type="journal article" date="2013" name="J. Plant Res.">
        <title>Effect of fungi and light on seed germination of three Opuntia species from semiarid lands of central Mexico.</title>
        <authorList>
            <person name="Delgado-Sanchez P."/>
            <person name="Jimenez-Bremont J.F."/>
            <person name="Guerrero-Gonzalez Mde L."/>
            <person name="Flores J."/>
        </authorList>
    </citation>
    <scope>NUCLEOTIDE SEQUENCE</scope>
    <source>
        <tissue evidence="8">Cladode</tissue>
    </source>
</reference>
<feature type="transmembrane region" description="Helical" evidence="6">
    <location>
        <begin position="191"/>
        <end position="211"/>
    </location>
</feature>